<dbReference type="OrthoDB" id="2688840at2759"/>
<gene>
    <name evidence="2" type="ORF">CPB83DRAFT_848289</name>
</gene>
<dbReference type="AlphaFoldDB" id="A0A9P6JSL1"/>
<reference evidence="2" key="1">
    <citation type="submission" date="2020-11" db="EMBL/GenBank/DDBJ databases">
        <authorList>
            <consortium name="DOE Joint Genome Institute"/>
            <person name="Ahrendt S."/>
            <person name="Riley R."/>
            <person name="Andreopoulos W."/>
            <person name="Labutti K."/>
            <person name="Pangilinan J."/>
            <person name="Ruiz-Duenas F.J."/>
            <person name="Barrasa J.M."/>
            <person name="Sanchez-Garcia M."/>
            <person name="Camarero S."/>
            <person name="Miyauchi S."/>
            <person name="Serrano A."/>
            <person name="Linde D."/>
            <person name="Babiker R."/>
            <person name="Drula E."/>
            <person name="Ayuso-Fernandez I."/>
            <person name="Pacheco R."/>
            <person name="Padilla G."/>
            <person name="Ferreira P."/>
            <person name="Barriuso J."/>
            <person name="Kellner H."/>
            <person name="Castanera R."/>
            <person name="Alfaro M."/>
            <person name="Ramirez L."/>
            <person name="Pisabarro A.G."/>
            <person name="Kuo A."/>
            <person name="Tritt A."/>
            <person name="Lipzen A."/>
            <person name="He G."/>
            <person name="Yan M."/>
            <person name="Ng V."/>
            <person name="Cullen D."/>
            <person name="Martin F."/>
            <person name="Rosso M.-N."/>
            <person name="Henrissat B."/>
            <person name="Hibbett D."/>
            <person name="Martinez A.T."/>
            <person name="Grigoriev I.V."/>
        </authorList>
    </citation>
    <scope>NUCLEOTIDE SEQUENCE</scope>
    <source>
        <strain evidence="2">CBS 506.95</strain>
    </source>
</reference>
<sequence>MSAFRPRSHSSDSPVKSPHSLDISRKTCSKRGHSHTPSPTAADVGLRKRRRRDHSLSMSESPFTSRKSLFTSNNEHPGSKPVFATTSTQFNIFPKQSHRSSSPCQSSFSNDPPPQSRSPGLLDDLASLRSAAFWELRQSVAESGEGLVQRMREYERSRSRHQAHQRTRVLERSGRKRSAWRMRNQASLPIHPPSEASDDEIPTRHSTSFEHSLVSEGQGLVRPVEPMDVDVGDASYGEQQYKDFLSVTHKPASATSNSTTDEDEDEDAIFIGTLNSSANFQNEPRLDVPDIDSSASSSQSITGSPCSSVISLLLPKADPLEEDPFSAQYPSTTSEKALAALSIAFANGAGSISDYSPVWEYQRRFNTEEYDHGDLWR</sequence>
<keyword evidence="3" id="KW-1185">Reference proteome</keyword>
<protein>
    <submittedName>
        <fullName evidence="2">Uncharacterized protein</fullName>
    </submittedName>
</protein>
<comment type="caution">
    <text evidence="2">The sequence shown here is derived from an EMBL/GenBank/DDBJ whole genome shotgun (WGS) entry which is preliminary data.</text>
</comment>
<proteinExistence type="predicted"/>
<accession>A0A9P6JSL1</accession>
<feature type="compositionally biased region" description="Basic residues" evidence="1">
    <location>
        <begin position="158"/>
        <end position="167"/>
    </location>
</feature>
<organism evidence="2 3">
    <name type="scientific">Crepidotus variabilis</name>
    <dbReference type="NCBI Taxonomy" id="179855"/>
    <lineage>
        <taxon>Eukaryota</taxon>
        <taxon>Fungi</taxon>
        <taxon>Dikarya</taxon>
        <taxon>Basidiomycota</taxon>
        <taxon>Agaricomycotina</taxon>
        <taxon>Agaricomycetes</taxon>
        <taxon>Agaricomycetidae</taxon>
        <taxon>Agaricales</taxon>
        <taxon>Agaricineae</taxon>
        <taxon>Crepidotaceae</taxon>
        <taxon>Crepidotus</taxon>
    </lineage>
</organism>
<evidence type="ECO:0000313" key="3">
    <source>
        <dbReference type="Proteomes" id="UP000807306"/>
    </source>
</evidence>
<evidence type="ECO:0000256" key="1">
    <source>
        <dbReference type="SAM" id="MobiDB-lite"/>
    </source>
</evidence>
<feature type="compositionally biased region" description="Polar residues" evidence="1">
    <location>
        <begin position="56"/>
        <end position="76"/>
    </location>
</feature>
<dbReference type="EMBL" id="MU157833">
    <property type="protein sequence ID" value="KAF9532067.1"/>
    <property type="molecule type" value="Genomic_DNA"/>
</dbReference>
<evidence type="ECO:0000313" key="2">
    <source>
        <dbReference type="EMBL" id="KAF9532067.1"/>
    </source>
</evidence>
<dbReference type="Proteomes" id="UP000807306">
    <property type="component" value="Unassembled WGS sequence"/>
</dbReference>
<feature type="region of interest" description="Disordered" evidence="1">
    <location>
        <begin position="152"/>
        <end position="203"/>
    </location>
</feature>
<feature type="region of interest" description="Disordered" evidence="1">
    <location>
        <begin position="1"/>
        <end position="123"/>
    </location>
</feature>
<name>A0A9P6JSL1_9AGAR</name>
<feature type="compositionally biased region" description="Low complexity" evidence="1">
    <location>
        <begin position="99"/>
        <end position="109"/>
    </location>
</feature>